<dbReference type="Gene3D" id="3.40.50.2000">
    <property type="entry name" value="Glycogen Phosphorylase B"/>
    <property type="match status" value="2"/>
</dbReference>
<evidence type="ECO:0000313" key="3">
    <source>
        <dbReference type="EMBL" id="URF03404.1"/>
    </source>
</evidence>
<name>A0AAE9L1L0_9BURK</name>
<dbReference type="Pfam" id="PF13439">
    <property type="entry name" value="Glyco_transf_4"/>
    <property type="match status" value="1"/>
</dbReference>
<dbReference type="GO" id="GO:0016757">
    <property type="term" value="F:glycosyltransferase activity"/>
    <property type="evidence" value="ECO:0007669"/>
    <property type="project" value="InterPro"/>
</dbReference>
<dbReference type="Proteomes" id="UP001056132">
    <property type="component" value="Chromosome 1"/>
</dbReference>
<dbReference type="PANTHER" id="PTHR12526:SF630">
    <property type="entry name" value="GLYCOSYLTRANSFERASE"/>
    <property type="match status" value="1"/>
</dbReference>
<protein>
    <submittedName>
        <fullName evidence="3">Glycosyltransferase family 4 protein</fullName>
    </submittedName>
</protein>
<dbReference type="EMBL" id="CP097330">
    <property type="protein sequence ID" value="URF03404.1"/>
    <property type="molecule type" value="Genomic_DNA"/>
</dbReference>
<organism evidence="3 4">
    <name type="scientific">Cupriavidus campinensis</name>
    <dbReference type="NCBI Taxonomy" id="151783"/>
    <lineage>
        <taxon>Bacteria</taxon>
        <taxon>Pseudomonadati</taxon>
        <taxon>Pseudomonadota</taxon>
        <taxon>Betaproteobacteria</taxon>
        <taxon>Burkholderiales</taxon>
        <taxon>Burkholderiaceae</taxon>
        <taxon>Cupriavidus</taxon>
    </lineage>
</organism>
<dbReference type="AlphaFoldDB" id="A0AAE9L1L0"/>
<dbReference type="KEGG" id="ccam:M5D45_12815"/>
<dbReference type="SUPFAM" id="SSF53756">
    <property type="entry name" value="UDP-Glycosyltransferase/glycogen phosphorylase"/>
    <property type="match status" value="1"/>
</dbReference>
<gene>
    <name evidence="3" type="ORF">M5D45_12815</name>
</gene>
<reference evidence="3" key="2">
    <citation type="submission" date="2022-05" db="EMBL/GenBank/DDBJ databases">
        <authorList>
            <person name="Kunte H.-J."/>
        </authorList>
    </citation>
    <scope>NUCLEOTIDE SEQUENCE</scope>
    <source>
        <strain evidence="3">G5</strain>
    </source>
</reference>
<dbReference type="InterPro" id="IPR001296">
    <property type="entry name" value="Glyco_trans_1"/>
</dbReference>
<evidence type="ECO:0000313" key="4">
    <source>
        <dbReference type="Proteomes" id="UP001056132"/>
    </source>
</evidence>
<dbReference type="InterPro" id="IPR028098">
    <property type="entry name" value="Glyco_trans_4-like_N"/>
</dbReference>
<evidence type="ECO:0000259" key="2">
    <source>
        <dbReference type="Pfam" id="PF13439"/>
    </source>
</evidence>
<feature type="domain" description="Glycosyltransferase subfamily 4-like N-terminal" evidence="2">
    <location>
        <begin position="19"/>
        <end position="171"/>
    </location>
</feature>
<reference evidence="3" key="1">
    <citation type="journal article" date="2022" name="Microbiol. Resour. Announc.">
        <title>Genome Sequence of Cupriavidus campinensis Strain G5, a Member of a Bacterial Consortium Capable of Polyethylene Degradation.</title>
        <authorList>
            <person name="Schneider B."/>
            <person name="Pfeiffer F."/>
            <person name="Dyall-Smith M."/>
            <person name="Kunte H.J."/>
        </authorList>
    </citation>
    <scope>NUCLEOTIDE SEQUENCE</scope>
    <source>
        <strain evidence="3">G5</strain>
    </source>
</reference>
<dbReference type="RefSeq" id="WP_250024732.1">
    <property type="nucleotide sequence ID" value="NZ_CP097330.1"/>
</dbReference>
<dbReference type="PANTHER" id="PTHR12526">
    <property type="entry name" value="GLYCOSYLTRANSFERASE"/>
    <property type="match status" value="1"/>
</dbReference>
<sequence length="358" mass="39578">MTNRKAVCFLTGTLNAFAGAERMTAVIANGLAEQGHDIHVISLWDPQSCFALHAGVRHHALHATRPSFKREFVSTVRALRAYFKQHRIGTLVEADTMLAWFTLPATLGLPVRRIAWEHCHFDEDLGRPLRRVARQIAARTHAAVVVLTERDRQRWLEATRPRARVVVIPNALAFPYPAQPATRHQRTVLAVGRLTHAKGFDVLLDAWATVRQRHPQWHLVIAGSGEERAALASRVHALDMADAVTLREAQTDVQSLYANAGIFCLSSRYEGFGLVLIEAMSYGLPVASTYCETGPRELLHPDVDALTFPSENAPAMADALCRLIEDTSLADRLAGGARETARGFALDVTLARWQPLLG</sequence>
<evidence type="ECO:0000259" key="1">
    <source>
        <dbReference type="Pfam" id="PF00534"/>
    </source>
</evidence>
<dbReference type="CDD" id="cd03820">
    <property type="entry name" value="GT4_AmsD-like"/>
    <property type="match status" value="1"/>
</dbReference>
<proteinExistence type="predicted"/>
<feature type="domain" description="Glycosyl transferase family 1" evidence="1">
    <location>
        <begin position="184"/>
        <end position="339"/>
    </location>
</feature>
<dbReference type="Pfam" id="PF00534">
    <property type="entry name" value="Glycos_transf_1"/>
    <property type="match status" value="1"/>
</dbReference>
<accession>A0AAE9L1L0</accession>